<sequence>MAGRSAIGLDIGTSGVRAAELSFGKHGVTLEKFGQVALPEGAVRDGEVVDANAVAHALKQLWAHTGFSHKEVVLGVANQRVIVRQVDLPALPEKELKASLAFQVQDFLPMPVEQAVLDFHPVEEYGEPGQQRMLRGLLVAAVRDMVLANVQAVQRAGLRVASVDLTPFAVLRSLSNNGAAEADTVALVDIGSRVTNIVVHQAGAPLFVRILLMGGQDVTDAVSDTLGMTRSQAEALKQSPGLSGIDHEQQLEAGRALESTAASFVDEVRSSLDYFASSAPVGTRLQRLVLSGGGSRLNGLAERLEAATRLPVTVGNPLSNLQIGRTGLSDDQIDFVQPLVAVPVGLALGADR</sequence>
<dbReference type="Pfam" id="PF11104">
    <property type="entry name" value="PilM_2"/>
    <property type="match status" value="1"/>
</dbReference>
<dbReference type="InterPro" id="IPR043129">
    <property type="entry name" value="ATPase_NBD"/>
</dbReference>
<dbReference type="InterPro" id="IPR005883">
    <property type="entry name" value="PilM"/>
</dbReference>
<gene>
    <name evidence="2" type="primary">pilM</name>
    <name evidence="2" type="ORF">ACFQDO_01735</name>
</gene>
<dbReference type="PANTHER" id="PTHR32432">
    <property type="entry name" value="CELL DIVISION PROTEIN FTSA-RELATED"/>
    <property type="match status" value="1"/>
</dbReference>
<name>A0ABW1J9D7_9ACTN</name>
<dbReference type="NCBIfam" id="TIGR01175">
    <property type="entry name" value="pilM"/>
    <property type="match status" value="1"/>
</dbReference>
<dbReference type="CDD" id="cd24049">
    <property type="entry name" value="ASKHA_NBD_PilM"/>
    <property type="match status" value="1"/>
</dbReference>
<dbReference type="RefSeq" id="WP_345716711.1">
    <property type="nucleotide sequence ID" value="NZ_BAABFP010000005.1"/>
</dbReference>
<dbReference type="InterPro" id="IPR050696">
    <property type="entry name" value="FtsA/MreB"/>
</dbReference>
<evidence type="ECO:0000313" key="2">
    <source>
        <dbReference type="EMBL" id="MFC6005837.1"/>
    </source>
</evidence>
<dbReference type="EMBL" id="JBHSRD010000002">
    <property type="protein sequence ID" value="MFC6005837.1"/>
    <property type="molecule type" value="Genomic_DNA"/>
</dbReference>
<dbReference type="Gene3D" id="3.30.420.40">
    <property type="match status" value="2"/>
</dbReference>
<dbReference type="PIRSF" id="PIRSF019169">
    <property type="entry name" value="PilM"/>
    <property type="match status" value="1"/>
</dbReference>
<protein>
    <submittedName>
        <fullName evidence="2">Type IV pilus assembly protein PilM</fullName>
    </submittedName>
</protein>
<organism evidence="2 3">
    <name type="scientific">Angustibacter luteus</name>
    <dbReference type="NCBI Taxonomy" id="658456"/>
    <lineage>
        <taxon>Bacteria</taxon>
        <taxon>Bacillati</taxon>
        <taxon>Actinomycetota</taxon>
        <taxon>Actinomycetes</taxon>
        <taxon>Kineosporiales</taxon>
        <taxon>Kineosporiaceae</taxon>
    </lineage>
</organism>
<proteinExistence type="predicted"/>
<dbReference type="SUPFAM" id="SSF53067">
    <property type="entry name" value="Actin-like ATPase domain"/>
    <property type="match status" value="2"/>
</dbReference>
<accession>A0ABW1J9D7</accession>
<comment type="caution">
    <text evidence="2">The sequence shown here is derived from an EMBL/GenBank/DDBJ whole genome shotgun (WGS) entry which is preliminary data.</text>
</comment>
<dbReference type="PANTHER" id="PTHR32432:SF3">
    <property type="entry name" value="ETHANOLAMINE UTILIZATION PROTEIN EUTJ"/>
    <property type="match status" value="1"/>
</dbReference>
<feature type="domain" description="SHS2" evidence="1">
    <location>
        <begin position="6"/>
        <end position="174"/>
    </location>
</feature>
<dbReference type="Proteomes" id="UP001596189">
    <property type="component" value="Unassembled WGS sequence"/>
</dbReference>
<dbReference type="Gene3D" id="3.30.1490.300">
    <property type="match status" value="1"/>
</dbReference>
<dbReference type="InterPro" id="IPR003494">
    <property type="entry name" value="SHS2_FtsA"/>
</dbReference>
<keyword evidence="3" id="KW-1185">Reference proteome</keyword>
<reference evidence="3" key="1">
    <citation type="journal article" date="2019" name="Int. J. Syst. Evol. Microbiol.">
        <title>The Global Catalogue of Microorganisms (GCM) 10K type strain sequencing project: providing services to taxonomists for standard genome sequencing and annotation.</title>
        <authorList>
            <consortium name="The Broad Institute Genomics Platform"/>
            <consortium name="The Broad Institute Genome Sequencing Center for Infectious Disease"/>
            <person name="Wu L."/>
            <person name="Ma J."/>
        </authorList>
    </citation>
    <scope>NUCLEOTIDE SEQUENCE [LARGE SCALE GENOMIC DNA]</scope>
    <source>
        <strain evidence="3">KACC 14249</strain>
    </source>
</reference>
<evidence type="ECO:0000259" key="1">
    <source>
        <dbReference type="SMART" id="SM00842"/>
    </source>
</evidence>
<dbReference type="SMART" id="SM00842">
    <property type="entry name" value="FtsA"/>
    <property type="match status" value="1"/>
</dbReference>
<evidence type="ECO:0000313" key="3">
    <source>
        <dbReference type="Proteomes" id="UP001596189"/>
    </source>
</evidence>